<accession>A0A6I6DWY9</accession>
<dbReference type="PANTHER" id="PTHR40079:SF4">
    <property type="entry name" value="GH26 DOMAIN-CONTAINING PROTEIN-RELATED"/>
    <property type="match status" value="1"/>
</dbReference>
<name>A0A6I6DWY9_THETI</name>
<dbReference type="InterPro" id="IPR000805">
    <property type="entry name" value="Glyco_hydro_26"/>
</dbReference>
<feature type="active site" description="Proton donor" evidence="4">
    <location>
        <position position="151"/>
    </location>
</feature>
<dbReference type="PROSITE" id="PS51764">
    <property type="entry name" value="GH26"/>
    <property type="match status" value="1"/>
</dbReference>
<dbReference type="SUPFAM" id="SSF51445">
    <property type="entry name" value="(Trans)glycosidases"/>
    <property type="match status" value="1"/>
</dbReference>
<reference evidence="6 7" key="1">
    <citation type="submission" date="2019-12" db="EMBL/GenBank/DDBJ databases">
        <title>The complete genome of the thermophilic, anoxygenic phototrophic gammaproteobacterium Thermochromatium tepidum.</title>
        <authorList>
            <person name="Sattley W.M."/>
            <person name="Swingley W.D."/>
            <person name="Burchell B.M."/>
            <person name="Gurbani S.A."/>
            <person name="Kujawa C.M."/>
            <person name="Nuccio D.A."/>
            <person name="Schladweiler J."/>
            <person name="Shaffer K.N."/>
            <person name="Stokes L.M."/>
            <person name="Touchman J.W."/>
            <person name="Blankenship R.E."/>
            <person name="Madigan M.T."/>
        </authorList>
    </citation>
    <scope>NUCLEOTIDE SEQUENCE [LARGE SCALE GENOMIC DNA]</scope>
    <source>
        <strain evidence="6 7">ATCC 43061</strain>
    </source>
</reference>
<dbReference type="InterPro" id="IPR017853">
    <property type="entry name" value="GH"/>
</dbReference>
<feature type="domain" description="GH26" evidence="5">
    <location>
        <begin position="19"/>
        <end position="344"/>
    </location>
</feature>
<evidence type="ECO:0000256" key="3">
    <source>
        <dbReference type="ARBA" id="ARBA00023295"/>
    </source>
</evidence>
<evidence type="ECO:0000256" key="4">
    <source>
        <dbReference type="PROSITE-ProRule" id="PRU01100"/>
    </source>
</evidence>
<dbReference type="EMBL" id="CP039268">
    <property type="protein sequence ID" value="QGU32041.1"/>
    <property type="molecule type" value="Genomic_DNA"/>
</dbReference>
<dbReference type="AlphaFoldDB" id="A0A6I6DWY9"/>
<evidence type="ECO:0000256" key="1">
    <source>
        <dbReference type="ARBA" id="ARBA00007754"/>
    </source>
</evidence>
<dbReference type="OrthoDB" id="9816550at2"/>
<sequence length="371" mass="41364">MKIGTVLWWTILVGVVLSAATRAEPARVMRLAVPPTGAYTGAYIDFGDYEDEVTLEKITAFNALVGKTQAIIGFSNFWGRQGFPTTQANIVANAGAVALIYWNPWNDREEIRSSRFDLESILAGRWDDYIDAWATAARAFGRPLLVAWGLEMNGDWFPWSGVYHGADQPIPGTDPPRLRGPDTFQRTYRYIVDRVRAAGASNIAWVFHTNNTSSPDLPWNRMAAYYPGDDYVDWLAMSAYGKQTPGEGWPSVKEAILDHYGELAAIAPDKPILLGEWGIGEFPRQGDKGRWISEAMAAMERLPRLKGAVFWHERWQNADLSYSNLRVNSSLGALEAYRRAVARDFWRGTPQFEPLPTVGARAAHAGDTTSD</sequence>
<dbReference type="GO" id="GO:0006080">
    <property type="term" value="P:substituted mannan metabolic process"/>
    <property type="evidence" value="ECO:0007669"/>
    <property type="project" value="InterPro"/>
</dbReference>
<evidence type="ECO:0000313" key="6">
    <source>
        <dbReference type="EMBL" id="QGU32041.1"/>
    </source>
</evidence>
<dbReference type="PANTHER" id="PTHR40079">
    <property type="entry name" value="MANNAN ENDO-1,4-BETA-MANNOSIDASE E-RELATED"/>
    <property type="match status" value="1"/>
</dbReference>
<evidence type="ECO:0000313" key="7">
    <source>
        <dbReference type="Proteomes" id="UP000426424"/>
    </source>
</evidence>
<dbReference type="InterPro" id="IPR022790">
    <property type="entry name" value="GH26_dom"/>
</dbReference>
<gene>
    <name evidence="6" type="ORF">E6P07_02995</name>
</gene>
<dbReference type="GO" id="GO:0016985">
    <property type="term" value="F:mannan endo-1,4-beta-mannosidase activity"/>
    <property type="evidence" value="ECO:0007669"/>
    <property type="project" value="InterPro"/>
</dbReference>
<keyword evidence="3 4" id="KW-0326">Glycosidase</keyword>
<dbReference type="Gene3D" id="3.20.20.80">
    <property type="entry name" value="Glycosidases"/>
    <property type="match status" value="1"/>
</dbReference>
<protein>
    <submittedName>
        <fullName evidence="6">Beta-mannanase</fullName>
    </submittedName>
</protein>
<proteinExistence type="inferred from homology"/>
<dbReference type="KEGG" id="ttp:E6P07_02995"/>
<organism evidence="6 7">
    <name type="scientific">Thermochromatium tepidum ATCC 43061</name>
    <dbReference type="NCBI Taxonomy" id="316276"/>
    <lineage>
        <taxon>Bacteria</taxon>
        <taxon>Pseudomonadati</taxon>
        <taxon>Pseudomonadota</taxon>
        <taxon>Gammaproteobacteria</taxon>
        <taxon>Chromatiales</taxon>
        <taxon>Chromatiaceae</taxon>
        <taxon>Thermochromatium</taxon>
    </lineage>
</organism>
<evidence type="ECO:0000259" key="5">
    <source>
        <dbReference type="PROSITE" id="PS51764"/>
    </source>
</evidence>
<feature type="active site" description="Nucleophile" evidence="4">
    <location>
        <position position="276"/>
    </location>
</feature>
<keyword evidence="7" id="KW-1185">Reference proteome</keyword>
<dbReference type="RefSeq" id="WP_153974240.1">
    <property type="nucleotide sequence ID" value="NZ_CP039268.1"/>
</dbReference>
<keyword evidence="2 4" id="KW-0378">Hydrolase</keyword>
<dbReference type="Proteomes" id="UP000426424">
    <property type="component" value="Chromosome"/>
</dbReference>
<comment type="similarity">
    <text evidence="1 4">Belongs to the glycosyl hydrolase 26 family.</text>
</comment>
<dbReference type="Pfam" id="PF02156">
    <property type="entry name" value="Glyco_hydro_26"/>
    <property type="match status" value="1"/>
</dbReference>
<evidence type="ECO:0000256" key="2">
    <source>
        <dbReference type="ARBA" id="ARBA00022801"/>
    </source>
</evidence>